<reference evidence="2 3" key="1">
    <citation type="submission" date="2019-07" db="EMBL/GenBank/DDBJ databases">
        <title>Whole genome shotgun sequence of Methylobacterium haplocladii NBRC 107714.</title>
        <authorList>
            <person name="Hosoyama A."/>
            <person name="Uohara A."/>
            <person name="Ohji S."/>
            <person name="Ichikawa N."/>
        </authorList>
    </citation>
    <scope>NUCLEOTIDE SEQUENCE [LARGE SCALE GENOMIC DNA]</scope>
    <source>
        <strain evidence="2 3">NBRC 107714</strain>
    </source>
</reference>
<organism evidence="2 3">
    <name type="scientific">Methylobacterium haplocladii</name>
    <dbReference type="NCBI Taxonomy" id="1176176"/>
    <lineage>
        <taxon>Bacteria</taxon>
        <taxon>Pseudomonadati</taxon>
        <taxon>Pseudomonadota</taxon>
        <taxon>Alphaproteobacteria</taxon>
        <taxon>Hyphomicrobiales</taxon>
        <taxon>Methylobacteriaceae</taxon>
        <taxon>Methylobacterium</taxon>
    </lineage>
</organism>
<evidence type="ECO:0000259" key="1">
    <source>
        <dbReference type="Pfam" id="PF21834"/>
    </source>
</evidence>
<name>A0A512ISR7_9HYPH</name>
<protein>
    <recommendedName>
        <fullName evidence="1">DUF6894 domain-containing protein</fullName>
    </recommendedName>
</protein>
<keyword evidence="3" id="KW-1185">Reference proteome</keyword>
<dbReference type="Pfam" id="PF21834">
    <property type="entry name" value="DUF6894"/>
    <property type="match status" value="1"/>
</dbReference>
<dbReference type="Proteomes" id="UP000321258">
    <property type="component" value="Unassembled WGS sequence"/>
</dbReference>
<comment type="caution">
    <text evidence="2">The sequence shown here is derived from an EMBL/GenBank/DDBJ whole genome shotgun (WGS) entry which is preliminary data.</text>
</comment>
<dbReference type="EMBL" id="BJZT01000034">
    <property type="protein sequence ID" value="GEP00733.1"/>
    <property type="molecule type" value="Genomic_DNA"/>
</dbReference>
<gene>
    <name evidence="2" type="ORF">MHA02_31200</name>
</gene>
<accession>A0A512ISR7</accession>
<dbReference type="AlphaFoldDB" id="A0A512ISR7"/>
<dbReference type="RefSeq" id="WP_147080294.1">
    <property type="nucleotide sequence ID" value="NZ_BJZT01000034.1"/>
</dbReference>
<evidence type="ECO:0000313" key="3">
    <source>
        <dbReference type="Proteomes" id="UP000321258"/>
    </source>
</evidence>
<sequence length="98" mass="10867">MNVADSREPPLLAAKVGGFSRMSRYLSDRNDGVELRDDIGHHVDEIALRGQALQVVSALMNAEAEEARDKTFILSVRDESDAIVLKVRLACQIEEAWS</sequence>
<proteinExistence type="predicted"/>
<evidence type="ECO:0000313" key="2">
    <source>
        <dbReference type="EMBL" id="GEP00733.1"/>
    </source>
</evidence>
<dbReference type="InterPro" id="IPR054189">
    <property type="entry name" value="DUF6894"/>
</dbReference>
<feature type="domain" description="DUF6894" evidence="1">
    <location>
        <begin position="24"/>
        <end position="89"/>
    </location>
</feature>